<dbReference type="InterPro" id="IPR036291">
    <property type="entry name" value="NAD(P)-bd_dom_sf"/>
</dbReference>
<dbReference type="EMBL" id="JAVLET010000003">
    <property type="protein sequence ID" value="KAL0471373.1"/>
    <property type="molecule type" value="Genomic_DNA"/>
</dbReference>
<protein>
    <submittedName>
        <fullName evidence="1">Short-chain dehydrogenase/reductase trope</fullName>
    </submittedName>
</protein>
<accession>A0ABR3DGH5</accession>
<evidence type="ECO:0000313" key="1">
    <source>
        <dbReference type="EMBL" id="KAL0471373.1"/>
    </source>
</evidence>
<reference evidence="1 2" key="1">
    <citation type="submission" date="2023-09" db="EMBL/GenBank/DDBJ databases">
        <title>Multi-omics analysis of a traditional fermented food reveals byproduct-associated fungal strains for waste-to-food upcycling.</title>
        <authorList>
            <consortium name="Lawrence Berkeley National Laboratory"/>
            <person name="Rekdal V.M."/>
            <person name="Villalobos-Escobedo J.M."/>
            <person name="Rodriguez-Valeron N."/>
            <person name="Garcia M.O."/>
            <person name="Vasquez D.P."/>
            <person name="Damayanti I."/>
            <person name="Sorensen P.M."/>
            <person name="Baidoo E.E."/>
            <person name="De Carvalho A.C."/>
            <person name="Riley R."/>
            <person name="Lipzen A."/>
            <person name="He G."/>
            <person name="Yan M."/>
            <person name="Haridas S."/>
            <person name="Daum C."/>
            <person name="Yoshinaga Y."/>
            <person name="Ng V."/>
            <person name="Grigoriev I.V."/>
            <person name="Munk R."/>
            <person name="Nuraida L."/>
            <person name="Wijaya C.H."/>
            <person name="Morales P.-C."/>
            <person name="Keasling J.D."/>
        </authorList>
    </citation>
    <scope>NUCLEOTIDE SEQUENCE [LARGE SCALE GENOMIC DNA]</scope>
    <source>
        <strain evidence="1 2">FGSC 2613</strain>
    </source>
</reference>
<gene>
    <name evidence="1" type="ORF">QR685DRAFT_551992</name>
</gene>
<comment type="caution">
    <text evidence="1">The sequence shown here is derived from an EMBL/GenBank/DDBJ whole genome shotgun (WGS) entry which is preliminary data.</text>
</comment>
<sequence length="105" mass="10879">MRSITHAASPASPYYSPHGTEYRTSKAALNILMTMYSARLKPEGVLVIGADPGLCATNFTGDAASLRNRGAAEPADGGNQVAAVIKGEKDVDAGKVIGVYGVSPW</sequence>
<name>A0ABR3DGH5_NEUIN</name>
<dbReference type="InterPro" id="IPR002347">
    <property type="entry name" value="SDR_fam"/>
</dbReference>
<proteinExistence type="predicted"/>
<dbReference type="SUPFAM" id="SSF51735">
    <property type="entry name" value="NAD(P)-binding Rossmann-fold domains"/>
    <property type="match status" value="1"/>
</dbReference>
<dbReference type="Pfam" id="PF00106">
    <property type="entry name" value="adh_short"/>
    <property type="match status" value="1"/>
</dbReference>
<dbReference type="Gene3D" id="3.40.50.720">
    <property type="entry name" value="NAD(P)-binding Rossmann-like Domain"/>
    <property type="match status" value="1"/>
</dbReference>
<dbReference type="Proteomes" id="UP001451303">
    <property type="component" value="Unassembled WGS sequence"/>
</dbReference>
<keyword evidence="2" id="KW-1185">Reference proteome</keyword>
<organism evidence="1 2">
    <name type="scientific">Neurospora intermedia</name>
    <dbReference type="NCBI Taxonomy" id="5142"/>
    <lineage>
        <taxon>Eukaryota</taxon>
        <taxon>Fungi</taxon>
        <taxon>Dikarya</taxon>
        <taxon>Ascomycota</taxon>
        <taxon>Pezizomycotina</taxon>
        <taxon>Sordariomycetes</taxon>
        <taxon>Sordariomycetidae</taxon>
        <taxon>Sordariales</taxon>
        <taxon>Sordariaceae</taxon>
        <taxon>Neurospora</taxon>
    </lineage>
</organism>
<evidence type="ECO:0000313" key="2">
    <source>
        <dbReference type="Proteomes" id="UP001451303"/>
    </source>
</evidence>